<dbReference type="Proteomes" id="UP000078541">
    <property type="component" value="Unassembled WGS sequence"/>
</dbReference>
<gene>
    <name evidence="4" type="ORF">ALC56_06661</name>
</gene>
<sequence>MYYISCIIKETSLDQCSIKRSSRGHGITVIKSPHDTQNGPQRRVESWYERRRSRITSASSFEVSLEDASNRPFFAHIREEMSLTFQQIILDAKKLVIRISDHENTADTLISEVEAVCGQIDNMKQYQEEVEILNTEAKQRPHLQLIAGIQRENKHLREIQAENKELRNALEDHQHALELIMSKYRQQTASLLRLNKTDYSSMHNSKYANIITSQAEKINEMAAVMKTAAALDEENELKEKEAFHSLKEENATLREIVNIANKYGSLNKECSVESKTVQTDPPID</sequence>
<evidence type="ECO:0000313" key="4">
    <source>
        <dbReference type="EMBL" id="KYN38966.1"/>
    </source>
</evidence>
<protein>
    <submittedName>
        <fullName evidence="4">FGFR1 oncogene partner 2 like protein</fullName>
    </submittedName>
</protein>
<dbReference type="STRING" id="34720.A0A151JWM8"/>
<proteinExistence type="inferred from homology"/>
<dbReference type="PANTHER" id="PTHR12186:SF2">
    <property type="entry name" value="FGFR1 ONCOGENE PARTNER 2 HOMOLOG"/>
    <property type="match status" value="1"/>
</dbReference>
<keyword evidence="2 3" id="KW-0175">Coiled coil</keyword>
<dbReference type="InterPro" id="IPR008555">
    <property type="entry name" value="SIKE"/>
</dbReference>
<dbReference type="EMBL" id="KQ981629">
    <property type="protein sequence ID" value="KYN38966.1"/>
    <property type="molecule type" value="Genomic_DNA"/>
</dbReference>
<comment type="similarity">
    <text evidence="1">Belongs to the SIKE family.</text>
</comment>
<keyword evidence="5" id="KW-1185">Reference proteome</keyword>
<dbReference type="PANTHER" id="PTHR12186">
    <property type="entry name" value="SIKE FAMILY MEMBER"/>
    <property type="match status" value="1"/>
</dbReference>
<evidence type="ECO:0000256" key="2">
    <source>
        <dbReference type="ARBA" id="ARBA00023054"/>
    </source>
</evidence>
<organism evidence="4 5">
    <name type="scientific">Trachymyrmex septentrionalis</name>
    <dbReference type="NCBI Taxonomy" id="34720"/>
    <lineage>
        <taxon>Eukaryota</taxon>
        <taxon>Metazoa</taxon>
        <taxon>Ecdysozoa</taxon>
        <taxon>Arthropoda</taxon>
        <taxon>Hexapoda</taxon>
        <taxon>Insecta</taxon>
        <taxon>Pterygota</taxon>
        <taxon>Neoptera</taxon>
        <taxon>Endopterygota</taxon>
        <taxon>Hymenoptera</taxon>
        <taxon>Apocrita</taxon>
        <taxon>Aculeata</taxon>
        <taxon>Formicoidea</taxon>
        <taxon>Formicidae</taxon>
        <taxon>Myrmicinae</taxon>
        <taxon>Trachymyrmex</taxon>
    </lineage>
</organism>
<evidence type="ECO:0000313" key="5">
    <source>
        <dbReference type="Proteomes" id="UP000078541"/>
    </source>
</evidence>
<name>A0A151JWM8_9HYME</name>
<evidence type="ECO:0000256" key="3">
    <source>
        <dbReference type="SAM" id="Coils"/>
    </source>
</evidence>
<dbReference type="AlphaFoldDB" id="A0A151JWM8"/>
<reference evidence="4 5" key="1">
    <citation type="submission" date="2016-03" db="EMBL/GenBank/DDBJ databases">
        <title>Trachymyrmex septentrionalis WGS genome.</title>
        <authorList>
            <person name="Nygaard S."/>
            <person name="Hu H."/>
            <person name="Boomsma J."/>
            <person name="Zhang G."/>
        </authorList>
    </citation>
    <scope>NUCLEOTIDE SEQUENCE [LARGE SCALE GENOMIC DNA]</scope>
    <source>
        <strain evidence="4">Tsep2-gDNA-1</strain>
        <tissue evidence="4">Whole body</tissue>
    </source>
</reference>
<feature type="coiled-coil region" evidence="3">
    <location>
        <begin position="149"/>
        <end position="183"/>
    </location>
</feature>
<accession>A0A151JWM8</accession>
<dbReference type="Pfam" id="PF05769">
    <property type="entry name" value="SIKE"/>
    <property type="match status" value="1"/>
</dbReference>
<evidence type="ECO:0000256" key="1">
    <source>
        <dbReference type="ARBA" id="ARBA00005537"/>
    </source>
</evidence>